<dbReference type="Pfam" id="PF02423">
    <property type="entry name" value="OCD_Mu_crystall"/>
    <property type="match status" value="1"/>
</dbReference>
<dbReference type="InterPro" id="IPR023401">
    <property type="entry name" value="ODC_N"/>
</dbReference>
<gene>
    <name evidence="2" type="ORF">METZ01_LOCUS66686</name>
</gene>
<dbReference type="GO" id="GO:0005737">
    <property type="term" value="C:cytoplasm"/>
    <property type="evidence" value="ECO:0007669"/>
    <property type="project" value="TreeGrafter"/>
</dbReference>
<dbReference type="PIRSF" id="PIRSF001439">
    <property type="entry name" value="CryM"/>
    <property type="match status" value="1"/>
</dbReference>
<evidence type="ECO:0008006" key="3">
    <source>
        <dbReference type="Google" id="ProtNLM"/>
    </source>
</evidence>
<dbReference type="InterPro" id="IPR036291">
    <property type="entry name" value="NAD(P)-bd_dom_sf"/>
</dbReference>
<protein>
    <recommendedName>
        <fullName evidence="3">Ornithine cyclodeaminase</fullName>
    </recommendedName>
</protein>
<sequence>MKIRILSCDDVRQALPMKAAIEASKRAFSRLSNGRVEMPLRSRVHVPEQDGVLLTMPAALLEDSEMAVKLVTVFGENPARGFPLIHAVVLVLDAENGQILSLMDGEVLTAVRTGAGVGAATDLLAPQESNSVAIIGSGKQAGAQLDAVCSVRDIQQARIYSPNPEHAQSFAEKMSGIGSIPKDVRAVSSSAKALKDADIVCTATTSTTPVISFEHLKAGAHVNAVGSFQPTMQEIDGETIRNALVVVDSRESALIETGDIVTPLKQGLITPEHIHAEIGEIINGAKNGRSSKDQLTFFKSCGVAVQDAATAAIALKNAERENLGTLANL</sequence>
<comment type="similarity">
    <text evidence="1">Belongs to the ornithine cyclodeaminase/mu-crystallin family.</text>
</comment>
<accession>A0A381TCD7</accession>
<dbReference type="PANTHER" id="PTHR13812">
    <property type="entry name" value="KETIMINE REDUCTASE MU-CRYSTALLIN"/>
    <property type="match status" value="1"/>
</dbReference>
<proteinExistence type="inferred from homology"/>
<dbReference type="PANTHER" id="PTHR13812:SF19">
    <property type="entry name" value="KETIMINE REDUCTASE MU-CRYSTALLIN"/>
    <property type="match status" value="1"/>
</dbReference>
<dbReference type="Gene3D" id="3.30.1780.10">
    <property type="entry name" value="ornithine cyclodeaminase, domain 1"/>
    <property type="match status" value="1"/>
</dbReference>
<dbReference type="InterPro" id="IPR003462">
    <property type="entry name" value="ODC_Mu_crystall"/>
</dbReference>
<dbReference type="SUPFAM" id="SSF51735">
    <property type="entry name" value="NAD(P)-binding Rossmann-fold domains"/>
    <property type="match status" value="1"/>
</dbReference>
<dbReference type="AlphaFoldDB" id="A0A381TCD7"/>
<organism evidence="2">
    <name type="scientific">marine metagenome</name>
    <dbReference type="NCBI Taxonomy" id="408172"/>
    <lineage>
        <taxon>unclassified sequences</taxon>
        <taxon>metagenomes</taxon>
        <taxon>ecological metagenomes</taxon>
    </lineage>
</organism>
<dbReference type="GO" id="GO:0019752">
    <property type="term" value="P:carboxylic acid metabolic process"/>
    <property type="evidence" value="ECO:0007669"/>
    <property type="project" value="UniProtKB-ARBA"/>
</dbReference>
<evidence type="ECO:0000313" key="2">
    <source>
        <dbReference type="EMBL" id="SVA13832.1"/>
    </source>
</evidence>
<dbReference type="GO" id="GO:0016491">
    <property type="term" value="F:oxidoreductase activity"/>
    <property type="evidence" value="ECO:0007669"/>
    <property type="project" value="UniProtKB-ARBA"/>
</dbReference>
<reference evidence="2" key="1">
    <citation type="submission" date="2018-05" db="EMBL/GenBank/DDBJ databases">
        <authorList>
            <person name="Lanie J.A."/>
            <person name="Ng W.-L."/>
            <person name="Kazmierczak K.M."/>
            <person name="Andrzejewski T.M."/>
            <person name="Davidsen T.M."/>
            <person name="Wayne K.J."/>
            <person name="Tettelin H."/>
            <person name="Glass J.I."/>
            <person name="Rusch D."/>
            <person name="Podicherti R."/>
            <person name="Tsui H.-C.T."/>
            <person name="Winkler M.E."/>
        </authorList>
    </citation>
    <scope>NUCLEOTIDE SEQUENCE</scope>
</reference>
<dbReference type="EMBL" id="UINC01004370">
    <property type="protein sequence ID" value="SVA13832.1"/>
    <property type="molecule type" value="Genomic_DNA"/>
</dbReference>
<dbReference type="FunFam" id="3.40.50.720:FF:000311">
    <property type="entry name" value="Ornithine cyclodeaminase"/>
    <property type="match status" value="1"/>
</dbReference>
<dbReference type="Gene3D" id="3.40.50.720">
    <property type="entry name" value="NAD(P)-binding Rossmann-like Domain"/>
    <property type="match status" value="1"/>
</dbReference>
<evidence type="ECO:0000256" key="1">
    <source>
        <dbReference type="ARBA" id="ARBA00008903"/>
    </source>
</evidence>
<name>A0A381TCD7_9ZZZZ</name>